<reference evidence="4 5" key="1">
    <citation type="submission" date="2019-03" db="EMBL/GenBank/DDBJ databases">
        <title>Single cell metagenomics reveals metabolic interactions within the superorganism composed of flagellate Streblomastix strix and complex community of Bacteroidetes bacteria on its surface.</title>
        <authorList>
            <person name="Treitli S.C."/>
            <person name="Kolisko M."/>
            <person name="Husnik F."/>
            <person name="Keeling P."/>
            <person name="Hampl V."/>
        </authorList>
    </citation>
    <scope>NUCLEOTIDE SEQUENCE [LARGE SCALE GENOMIC DNA]</scope>
    <source>
        <strain evidence="4">ST1C</strain>
    </source>
</reference>
<comment type="caution">
    <text evidence="4">The sequence shown here is derived from an EMBL/GenBank/DDBJ whole genome shotgun (WGS) entry which is preliminary data.</text>
</comment>
<evidence type="ECO:0000313" key="5">
    <source>
        <dbReference type="Proteomes" id="UP000324800"/>
    </source>
</evidence>
<evidence type="ECO:0000259" key="3">
    <source>
        <dbReference type="Pfam" id="PF03184"/>
    </source>
</evidence>
<feature type="region of interest" description="Disordered" evidence="2">
    <location>
        <begin position="541"/>
        <end position="582"/>
    </location>
</feature>
<name>A0A5J4VBM9_9EUKA</name>
<proteinExistence type="predicted"/>
<dbReference type="Pfam" id="PF03184">
    <property type="entry name" value="DDE_1"/>
    <property type="match status" value="1"/>
</dbReference>
<dbReference type="GO" id="GO:0003676">
    <property type="term" value="F:nucleic acid binding"/>
    <property type="evidence" value="ECO:0007669"/>
    <property type="project" value="InterPro"/>
</dbReference>
<feature type="region of interest" description="Disordered" evidence="2">
    <location>
        <begin position="438"/>
        <end position="483"/>
    </location>
</feature>
<accession>A0A5J4VBM9</accession>
<evidence type="ECO:0000256" key="1">
    <source>
        <dbReference type="SAM" id="Coils"/>
    </source>
</evidence>
<dbReference type="EMBL" id="SNRW01008279">
    <property type="protein sequence ID" value="KAA6379774.1"/>
    <property type="molecule type" value="Genomic_DNA"/>
</dbReference>
<dbReference type="AlphaFoldDB" id="A0A5J4VBM9"/>
<keyword evidence="1" id="KW-0175">Coiled coil</keyword>
<feature type="domain" description="DDE-1" evidence="3">
    <location>
        <begin position="148"/>
        <end position="329"/>
    </location>
</feature>
<dbReference type="InterPro" id="IPR004875">
    <property type="entry name" value="DDE_SF_endonuclease_dom"/>
</dbReference>
<evidence type="ECO:0000313" key="4">
    <source>
        <dbReference type="EMBL" id="KAA6379774.1"/>
    </source>
</evidence>
<feature type="compositionally biased region" description="Polar residues" evidence="2">
    <location>
        <begin position="541"/>
        <end position="555"/>
    </location>
</feature>
<sequence>MGLSPLFGATGRSVLHEWIQIKIDVKENPTIQEIETQSKNILQQSTQIDTPVHLPVGFGANYISRSPEFSLVASHAIDTKIAKALTQQSLDPFYELAEKEQNDHKYKPQNKVNMDETNQFKFRKGTKVVKRKRDIQSFHEERSDRETTTTITMPNTSSGAFLKVQVIWKGNSIPPKFDLLPNSQYRKQYSKKGWQTTDTWNEYLLLDMIPEMVEIRGDKNDTLSTERSQLTVDGFITHLSPEVLEECIKCSIDVITLPSHSSCFTQPADRGINKQFKIGMKKVHIDANADAKTRREQLVQAILEGVQQARNIKKIKEAWEATGLHPINRAITKSLPETYVEKKGNVKEQQLIELSEAQKIVEKLKQKQKNKIMLNEKQLNELLDEDELAQDKEMDKNLDQSKQKRMNSNMPVKFQIVSNTLEQLLQTQTSSLCGKNMYQKQGKKKQAKLEAKKAGIKMVPNKRKHSEEVDESSSDDISDYDNSDDDIKVRIRTDKSQKKFDVRKRRREEDQIEKNEDIANLNTSTNIRTMMKQLIEAKGYKQQQQPLTSFSSSTALPMLPGKRVSKFNPKYDNEYSDYDDYD</sequence>
<evidence type="ECO:0000256" key="2">
    <source>
        <dbReference type="SAM" id="MobiDB-lite"/>
    </source>
</evidence>
<protein>
    <recommendedName>
        <fullName evidence="3">DDE-1 domain-containing protein</fullName>
    </recommendedName>
</protein>
<dbReference type="Proteomes" id="UP000324800">
    <property type="component" value="Unassembled WGS sequence"/>
</dbReference>
<feature type="coiled-coil region" evidence="1">
    <location>
        <begin position="347"/>
        <end position="385"/>
    </location>
</feature>
<feature type="compositionally biased region" description="Acidic residues" evidence="2">
    <location>
        <begin position="468"/>
        <end position="483"/>
    </location>
</feature>
<gene>
    <name evidence="4" type="ORF">EZS28_024698</name>
</gene>
<dbReference type="OrthoDB" id="6779830at2759"/>
<organism evidence="4 5">
    <name type="scientific">Streblomastix strix</name>
    <dbReference type="NCBI Taxonomy" id="222440"/>
    <lineage>
        <taxon>Eukaryota</taxon>
        <taxon>Metamonada</taxon>
        <taxon>Preaxostyla</taxon>
        <taxon>Oxymonadida</taxon>
        <taxon>Streblomastigidae</taxon>
        <taxon>Streblomastix</taxon>
    </lineage>
</organism>